<evidence type="ECO:0000313" key="7">
    <source>
        <dbReference type="Proteomes" id="UP001203423"/>
    </source>
</evidence>
<reference evidence="6 7" key="1">
    <citation type="submission" date="2022-01" db="EMBL/GenBank/DDBJ databases">
        <title>Whole genome-based taxonomy of the Shewanellaceae.</title>
        <authorList>
            <person name="Martin-Rodriguez A.J."/>
        </authorList>
    </citation>
    <scope>NUCLEOTIDE SEQUENCE [LARGE SCALE GENOMIC DNA]</scope>
    <source>
        <strain evidence="6 7">DSM 17177</strain>
    </source>
</reference>
<accession>A0ABT0L9F4</accession>
<keyword evidence="4" id="KW-0812">Transmembrane</keyword>
<dbReference type="SUPFAM" id="SSF52172">
    <property type="entry name" value="CheY-like"/>
    <property type="match status" value="1"/>
</dbReference>
<keyword evidence="4" id="KW-1133">Transmembrane helix</keyword>
<dbReference type="InterPro" id="IPR011006">
    <property type="entry name" value="CheY-like_superfamily"/>
</dbReference>
<dbReference type="SMART" id="SM00448">
    <property type="entry name" value="REC"/>
    <property type="match status" value="1"/>
</dbReference>
<evidence type="ECO:0000256" key="2">
    <source>
        <dbReference type="ARBA" id="ARBA00023012"/>
    </source>
</evidence>
<dbReference type="CDD" id="cd17546">
    <property type="entry name" value="REC_hyHK_CKI1_RcsC-like"/>
    <property type="match status" value="1"/>
</dbReference>
<dbReference type="PANTHER" id="PTHR45339:SF1">
    <property type="entry name" value="HYBRID SIGNAL TRANSDUCTION HISTIDINE KINASE J"/>
    <property type="match status" value="1"/>
</dbReference>
<keyword evidence="4" id="KW-0472">Membrane</keyword>
<keyword evidence="1 3" id="KW-0597">Phosphoprotein</keyword>
<organism evidence="6 7">
    <name type="scientific">Shewanella surugensis</name>
    <dbReference type="NCBI Taxonomy" id="212020"/>
    <lineage>
        <taxon>Bacteria</taxon>
        <taxon>Pseudomonadati</taxon>
        <taxon>Pseudomonadota</taxon>
        <taxon>Gammaproteobacteria</taxon>
        <taxon>Alteromonadales</taxon>
        <taxon>Shewanellaceae</taxon>
        <taxon>Shewanella</taxon>
    </lineage>
</organism>
<keyword evidence="2" id="KW-0902">Two-component regulatory system</keyword>
<feature type="transmembrane region" description="Helical" evidence="4">
    <location>
        <begin position="6"/>
        <end position="29"/>
    </location>
</feature>
<comment type="caution">
    <text evidence="6">The sequence shown here is derived from an EMBL/GenBank/DDBJ whole genome shotgun (WGS) entry which is preliminary data.</text>
</comment>
<dbReference type="EMBL" id="JAKIKS010000020">
    <property type="protein sequence ID" value="MCL1124265.1"/>
    <property type="molecule type" value="Genomic_DNA"/>
</dbReference>
<dbReference type="RefSeq" id="WP_248939546.1">
    <property type="nucleotide sequence ID" value="NZ_JAKIKS010000020.1"/>
</dbReference>
<dbReference type="Gene3D" id="3.40.50.2300">
    <property type="match status" value="1"/>
</dbReference>
<dbReference type="InterPro" id="IPR001789">
    <property type="entry name" value="Sig_transdc_resp-reg_receiver"/>
</dbReference>
<evidence type="ECO:0000256" key="1">
    <source>
        <dbReference type="ARBA" id="ARBA00022553"/>
    </source>
</evidence>
<dbReference type="PANTHER" id="PTHR45339">
    <property type="entry name" value="HYBRID SIGNAL TRANSDUCTION HISTIDINE KINASE J"/>
    <property type="match status" value="1"/>
</dbReference>
<sequence length="732" mass="83505">MKTSNHFIYTSIVLLVSSILLVITSIILFENNTKNNLTLSLLQKSNELILDTENLLLTLTACQENPCLKDDSQIMSIKKRLNNFKLMASRDKQSISLVGATEYSKLNIILDKYITVPSKTDTIRNLIPVLIEMQKKHNNIISKMKIEVNYKNKNKSIMIILFIIFILSSSLYFMFSIELKNKKLTYRINEKINDLKKVLSIIDDLNSNSSKSILNDLNISRQERKIYSKLKELHCKVESSKRNTDLSQQLYSMIGYEIRGITNIIKGGIQLLVHEHDDNSVDLARDVTIATTTLSNLAENYNELFSQGIKEKTEHYSFIHLLTEIIIHLSNKNNSKIFNIECDIKNNLPNELIGNPTKLFWILFLQLSNAISAQNNNNILIRVDSQTASDIAESMVIIELIFLTTLNVNIKKIDHLHWDKTQVNAMKNDEWSMSILDKVSSFSTCWYQSGKQQKFETKMSVTPISYSKKTPLLKGKFFLICADSELRINIMSNIFISHGARVKIARSPNDIFKSISTLALYDAIIITDTIEGIQLTSFCKTLYGKISKEKQTKLLLTVSSNEVAKNSAPYVDHIFYTPIIPDDFIPQVVSAIEIEEEKEEVNHQFLIVEDDRIQQFILKKILQQSEYDAEIVNGGLEAVNAVKSKQIDIIFMDCIMPGMGGIQATKLIRQYEKQNKTIIPSIIIGATALTSKSEHKVCLEAGMNYVISKPYKSDEILKTIKKYIYINDKRVS</sequence>
<evidence type="ECO:0000256" key="4">
    <source>
        <dbReference type="SAM" id="Phobius"/>
    </source>
</evidence>
<dbReference type="Pfam" id="PF00072">
    <property type="entry name" value="Response_reg"/>
    <property type="match status" value="1"/>
</dbReference>
<feature type="domain" description="Response regulatory" evidence="5">
    <location>
        <begin position="604"/>
        <end position="724"/>
    </location>
</feature>
<evidence type="ECO:0000256" key="3">
    <source>
        <dbReference type="PROSITE-ProRule" id="PRU00169"/>
    </source>
</evidence>
<evidence type="ECO:0000313" key="6">
    <source>
        <dbReference type="EMBL" id="MCL1124265.1"/>
    </source>
</evidence>
<keyword evidence="7" id="KW-1185">Reference proteome</keyword>
<dbReference type="PROSITE" id="PS50110">
    <property type="entry name" value="RESPONSE_REGULATORY"/>
    <property type="match status" value="1"/>
</dbReference>
<name>A0ABT0L9F4_9GAMM</name>
<feature type="transmembrane region" description="Helical" evidence="4">
    <location>
        <begin position="157"/>
        <end position="175"/>
    </location>
</feature>
<feature type="modified residue" description="4-aspartylphosphate" evidence="3">
    <location>
        <position position="653"/>
    </location>
</feature>
<gene>
    <name evidence="6" type="ORF">L2764_07220</name>
</gene>
<evidence type="ECO:0000259" key="5">
    <source>
        <dbReference type="PROSITE" id="PS50110"/>
    </source>
</evidence>
<proteinExistence type="predicted"/>
<dbReference type="Proteomes" id="UP001203423">
    <property type="component" value="Unassembled WGS sequence"/>
</dbReference>
<protein>
    <submittedName>
        <fullName evidence="6">Response regulator</fullName>
    </submittedName>
</protein>